<organism evidence="2 3">
    <name type="scientific">Clostridium sporogenes</name>
    <dbReference type="NCBI Taxonomy" id="1509"/>
    <lineage>
        <taxon>Bacteria</taxon>
        <taxon>Bacillati</taxon>
        <taxon>Bacillota</taxon>
        <taxon>Clostridia</taxon>
        <taxon>Eubacteriales</taxon>
        <taxon>Clostridiaceae</taxon>
        <taxon>Clostridium</taxon>
    </lineage>
</organism>
<name>A0A7U4JPF0_CLOSG</name>
<evidence type="ECO:0000313" key="2">
    <source>
        <dbReference type="EMBL" id="AKC62881.1"/>
    </source>
</evidence>
<evidence type="ECO:0000259" key="1">
    <source>
        <dbReference type="Pfam" id="PF16289"/>
    </source>
</evidence>
<gene>
    <name evidence="2" type="ORF">CLSPO_c21610</name>
</gene>
<dbReference type="Proteomes" id="UP000033052">
    <property type="component" value="Chromosome"/>
</dbReference>
<feature type="domain" description="DUF4935" evidence="1">
    <location>
        <begin position="4"/>
        <end position="196"/>
    </location>
</feature>
<dbReference type="KEGG" id="cld:CLSPO_c21610"/>
<dbReference type="AlphaFoldDB" id="A0A7U4JPF0"/>
<protein>
    <recommendedName>
        <fullName evidence="1">DUF4935 domain-containing protein</fullName>
    </recommendedName>
</protein>
<dbReference type="EMBL" id="CP009225">
    <property type="protein sequence ID" value="AKC62881.1"/>
    <property type="molecule type" value="Genomic_DNA"/>
</dbReference>
<dbReference type="GeneID" id="92938855"/>
<dbReference type="Pfam" id="PF16289">
    <property type="entry name" value="PIN_12"/>
    <property type="match status" value="1"/>
</dbReference>
<sequence>MKYLFLDTNIYIDMVVYRNKANPPKAYECLRKLLEFNQMKLIVPKIVKNEVDRHIEDEINKVGNNLKRLKDDINNIYWVSRGDEVSKFHNKMNDLSKDINEVKIQFDKNKRSYIKEFKEKIAIIFSNDNSIVIEETQDLILGVEKRKIYKRCPFHIENKESSADALIVEILVNLNKFINFTKEDKIIFITKNFIDFSKSKNKGEKEIIHPDICDSLKENKIYDKFIYSIFYYKTLNEHFKEELVVADELENVIEEQIREEEEEGKRHLEYIRDLDREACGLSELPCNDNVMESINESDEFEGLQGTLNKYNEFRDKVENYINKYDELLDYLWNLKKADLKECVEKFNKKSLLITIGIDGEKIIDNIVEFIDNHIVDINSVNLINQSKYEIKEEFELETIVDIYDYENNRILLNVEGYLSPSDFGQDYIELKILRNGILLKQGTIEISYGGAEFDDDGGIGDAYEGDIKYYIENIQQYFDNIIGRSIKKISEKQNLLEKFIELLEINLD</sequence>
<proteinExistence type="predicted"/>
<evidence type="ECO:0000313" key="3">
    <source>
        <dbReference type="Proteomes" id="UP000033052"/>
    </source>
</evidence>
<dbReference type="InterPro" id="IPR032557">
    <property type="entry name" value="DUF4935"/>
</dbReference>
<dbReference type="RefSeq" id="WP_033059842.1">
    <property type="nucleotide sequence ID" value="NZ_CP009225.1"/>
</dbReference>
<accession>A0A7U4JPF0</accession>
<reference evidence="2 3" key="1">
    <citation type="journal article" date="2015" name="PLoS ONE">
        <title>A universal mariner transposon system for forward genetic studies in the genus clostridium.</title>
        <authorList>
            <person name="Zhang Y."/>
            <person name="Grosse-Honebrink A."/>
            <person name="Minton N.P."/>
        </authorList>
    </citation>
    <scope>NUCLEOTIDE SEQUENCE [LARGE SCALE GENOMIC DNA]</scope>
    <source>
        <strain evidence="2 3">NCIMB 10696</strain>
    </source>
</reference>